<protein>
    <submittedName>
        <fullName evidence="1">Uncharacterized protein</fullName>
    </submittedName>
</protein>
<gene>
    <name evidence="1" type="ORF">C8035_v005123</name>
</gene>
<reference evidence="1 2" key="1">
    <citation type="submission" date="2018-11" db="EMBL/GenBank/DDBJ databases">
        <title>Genome sequence and assembly of Colletotrichum spinosum.</title>
        <authorList>
            <person name="Gan P."/>
            <person name="Shirasu K."/>
        </authorList>
    </citation>
    <scope>NUCLEOTIDE SEQUENCE [LARGE SCALE GENOMIC DNA]</scope>
    <source>
        <strain evidence="1 2">CBS 515.97</strain>
    </source>
</reference>
<organism evidence="1 2">
    <name type="scientific">Colletotrichum spinosum</name>
    <dbReference type="NCBI Taxonomy" id="1347390"/>
    <lineage>
        <taxon>Eukaryota</taxon>
        <taxon>Fungi</taxon>
        <taxon>Dikarya</taxon>
        <taxon>Ascomycota</taxon>
        <taxon>Pezizomycotina</taxon>
        <taxon>Sordariomycetes</taxon>
        <taxon>Hypocreomycetidae</taxon>
        <taxon>Glomerellales</taxon>
        <taxon>Glomerellaceae</taxon>
        <taxon>Colletotrichum</taxon>
        <taxon>Colletotrichum orbiculare species complex</taxon>
    </lineage>
</organism>
<keyword evidence="2" id="KW-1185">Reference proteome</keyword>
<dbReference type="Proteomes" id="UP000295083">
    <property type="component" value="Unassembled WGS sequence"/>
</dbReference>
<evidence type="ECO:0000313" key="1">
    <source>
        <dbReference type="EMBL" id="TDZ36654.1"/>
    </source>
</evidence>
<name>A0A4R8QK48_9PEZI</name>
<comment type="caution">
    <text evidence="1">The sequence shown here is derived from an EMBL/GenBank/DDBJ whole genome shotgun (WGS) entry which is preliminary data.</text>
</comment>
<evidence type="ECO:0000313" key="2">
    <source>
        <dbReference type="Proteomes" id="UP000295083"/>
    </source>
</evidence>
<proteinExistence type="predicted"/>
<dbReference type="AlphaFoldDB" id="A0A4R8QK48"/>
<accession>A0A4R8QK48</accession>
<dbReference type="EMBL" id="QAPG01000030">
    <property type="protein sequence ID" value="TDZ36654.1"/>
    <property type="molecule type" value="Genomic_DNA"/>
</dbReference>
<sequence length="291" mass="30853">MSPILNPAAAAFSPPPVSTSTTEPDAGFFDFDLATALTLDVDLGSSTSSVSEASKVALALLGESLVKAVFQLPDSDPLQDDEYVFNSNDYGVRYQSSSPSRSTFSASDASSVYSDASYTPPMSAARLHDNQSWGACSPPALVSDDPWDDSDDYFFSDGNVTPEPVSPTAAPLCNAAEEAYFASNLYHAEAAPLLECQQPALLPYQPVQLAAMPIAPAMATPLGGLVQPGYLEPLPFLSVADVLAPPNPKLAPLWPLLSALHRNLARSRPDLYGSWPMPDAHFVAPQLVMFG</sequence>